<keyword evidence="2" id="KW-0805">Transcription regulation</keyword>
<gene>
    <name evidence="7" type="ORF">X474_19890</name>
</gene>
<evidence type="ECO:0000313" key="7">
    <source>
        <dbReference type="EMBL" id="KIX12091.1"/>
    </source>
</evidence>
<dbReference type="InterPro" id="IPR047057">
    <property type="entry name" value="MerR_fam"/>
</dbReference>
<keyword evidence="4" id="KW-0804">Transcription</keyword>
<dbReference type="InterPro" id="IPR009061">
    <property type="entry name" value="DNA-bd_dom_put_sf"/>
</dbReference>
<proteinExistence type="predicted"/>
<dbReference type="STRING" id="1429043.X474_19890"/>
<dbReference type="PROSITE" id="PS50937">
    <property type="entry name" value="HTH_MERR_2"/>
    <property type="match status" value="1"/>
</dbReference>
<evidence type="ECO:0000256" key="3">
    <source>
        <dbReference type="ARBA" id="ARBA00023125"/>
    </source>
</evidence>
<dbReference type="SMART" id="SM00422">
    <property type="entry name" value="HTH_MERR"/>
    <property type="match status" value="1"/>
</dbReference>
<keyword evidence="8" id="KW-1185">Reference proteome</keyword>
<keyword evidence="1" id="KW-0678">Repressor</keyword>
<feature type="coiled-coil region" evidence="5">
    <location>
        <begin position="90"/>
        <end position="120"/>
    </location>
</feature>
<dbReference type="GO" id="GO:0003700">
    <property type="term" value="F:DNA-binding transcription factor activity"/>
    <property type="evidence" value="ECO:0007669"/>
    <property type="project" value="InterPro"/>
</dbReference>
<evidence type="ECO:0000256" key="4">
    <source>
        <dbReference type="ARBA" id="ARBA00023163"/>
    </source>
</evidence>
<evidence type="ECO:0000259" key="6">
    <source>
        <dbReference type="PROSITE" id="PS50937"/>
    </source>
</evidence>
<keyword evidence="5" id="KW-0175">Coiled coil</keyword>
<dbReference type="OrthoDB" id="5520755at2"/>
<keyword evidence="3" id="KW-0238">DNA-binding</keyword>
<dbReference type="EMBL" id="AZAC01000034">
    <property type="protein sequence ID" value="KIX12091.1"/>
    <property type="molecule type" value="Genomic_DNA"/>
</dbReference>
<sequence>MAESSQEKEKYLGIKQVSLNTGLPASTIRYYDQQFEEFLELKRGSGRRRLFTEEAVERLLVVHRLLKEDGLSLRQARKEVLEGGFKGPSQKESSREIEDLRQEVDDLRRQFNELREIQKRTLALFSGLTKD</sequence>
<protein>
    <submittedName>
        <fullName evidence="7">Transcriptional regulator</fullName>
    </submittedName>
</protein>
<dbReference type="PANTHER" id="PTHR30204:SF69">
    <property type="entry name" value="MERR-FAMILY TRANSCRIPTIONAL REGULATOR"/>
    <property type="match status" value="1"/>
</dbReference>
<dbReference type="InterPro" id="IPR000551">
    <property type="entry name" value="MerR-type_HTH_dom"/>
</dbReference>
<reference evidence="7 8" key="1">
    <citation type="submission" date="2013-11" db="EMBL/GenBank/DDBJ databases">
        <title>Metagenomic analysis of a methanogenic consortium involved in long chain n-alkane degradation.</title>
        <authorList>
            <person name="Davidova I.A."/>
            <person name="Callaghan A.V."/>
            <person name="Wawrik B."/>
            <person name="Pruitt S."/>
            <person name="Marks C."/>
            <person name="Duncan K.E."/>
            <person name="Suflita J.M."/>
        </authorList>
    </citation>
    <scope>NUCLEOTIDE SEQUENCE [LARGE SCALE GENOMIC DNA]</scope>
    <source>
        <strain evidence="7 8">SPR</strain>
    </source>
</reference>
<feature type="domain" description="HTH merR-type" evidence="6">
    <location>
        <begin position="11"/>
        <end position="83"/>
    </location>
</feature>
<dbReference type="GO" id="GO:0003677">
    <property type="term" value="F:DNA binding"/>
    <property type="evidence" value="ECO:0007669"/>
    <property type="project" value="UniProtKB-KW"/>
</dbReference>
<evidence type="ECO:0000256" key="5">
    <source>
        <dbReference type="SAM" id="Coils"/>
    </source>
</evidence>
<dbReference type="Gene3D" id="1.10.1660.10">
    <property type="match status" value="1"/>
</dbReference>
<dbReference type="Proteomes" id="UP000032233">
    <property type="component" value="Unassembled WGS sequence"/>
</dbReference>
<evidence type="ECO:0000313" key="8">
    <source>
        <dbReference type="Proteomes" id="UP000032233"/>
    </source>
</evidence>
<dbReference type="AlphaFoldDB" id="A0A0D2J8P9"/>
<organism evidence="7 8">
    <name type="scientific">Dethiosulfatarculus sandiegensis</name>
    <dbReference type="NCBI Taxonomy" id="1429043"/>
    <lineage>
        <taxon>Bacteria</taxon>
        <taxon>Pseudomonadati</taxon>
        <taxon>Thermodesulfobacteriota</taxon>
        <taxon>Desulfarculia</taxon>
        <taxon>Desulfarculales</taxon>
        <taxon>Desulfarculaceae</taxon>
        <taxon>Dethiosulfatarculus</taxon>
    </lineage>
</organism>
<dbReference type="PANTHER" id="PTHR30204">
    <property type="entry name" value="REDOX-CYCLING DRUG-SENSING TRANSCRIPTIONAL ACTIVATOR SOXR"/>
    <property type="match status" value="1"/>
</dbReference>
<dbReference type="SUPFAM" id="SSF46955">
    <property type="entry name" value="Putative DNA-binding domain"/>
    <property type="match status" value="1"/>
</dbReference>
<dbReference type="RefSeq" id="WP_044350839.1">
    <property type="nucleotide sequence ID" value="NZ_AZAC01000034.1"/>
</dbReference>
<name>A0A0D2J8P9_9BACT</name>
<comment type="caution">
    <text evidence="7">The sequence shown here is derived from an EMBL/GenBank/DDBJ whole genome shotgun (WGS) entry which is preliminary data.</text>
</comment>
<evidence type="ECO:0000256" key="2">
    <source>
        <dbReference type="ARBA" id="ARBA00023015"/>
    </source>
</evidence>
<dbReference type="Pfam" id="PF13411">
    <property type="entry name" value="MerR_1"/>
    <property type="match status" value="1"/>
</dbReference>
<dbReference type="InParanoid" id="A0A0D2J8P9"/>
<accession>A0A0D2J8P9</accession>
<evidence type="ECO:0000256" key="1">
    <source>
        <dbReference type="ARBA" id="ARBA00022491"/>
    </source>
</evidence>